<proteinExistence type="inferred from homology"/>
<dbReference type="SUPFAM" id="SSF55961">
    <property type="entry name" value="Bet v1-like"/>
    <property type="match status" value="1"/>
</dbReference>
<organism evidence="3 4">
    <name type="scientific">Rhodanobacter glycinis</name>
    <dbReference type="NCBI Taxonomy" id="582702"/>
    <lineage>
        <taxon>Bacteria</taxon>
        <taxon>Pseudomonadati</taxon>
        <taxon>Pseudomonadota</taxon>
        <taxon>Gammaproteobacteria</taxon>
        <taxon>Lysobacterales</taxon>
        <taxon>Rhodanobacteraceae</taxon>
        <taxon>Rhodanobacter</taxon>
    </lineage>
</organism>
<reference evidence="4" key="1">
    <citation type="submission" date="2016-10" db="EMBL/GenBank/DDBJ databases">
        <authorList>
            <person name="Varghese N."/>
            <person name="Submissions S."/>
        </authorList>
    </citation>
    <scope>NUCLEOTIDE SEQUENCE [LARGE SCALE GENOMIC DNA]</scope>
    <source>
        <strain evidence="4">MO64</strain>
    </source>
</reference>
<evidence type="ECO:0000259" key="2">
    <source>
        <dbReference type="Pfam" id="PF08327"/>
    </source>
</evidence>
<dbReference type="InterPro" id="IPR013538">
    <property type="entry name" value="ASHA1/2-like_C"/>
</dbReference>
<feature type="domain" description="Activator of Hsp90 ATPase homologue 1/2-like C-terminal" evidence="2">
    <location>
        <begin position="22"/>
        <end position="161"/>
    </location>
</feature>
<gene>
    <name evidence="3" type="ORF">SAMN05192579_10667</name>
</gene>
<accession>A0A1I4C277</accession>
<evidence type="ECO:0000313" key="3">
    <source>
        <dbReference type="EMBL" id="SFK75025.1"/>
    </source>
</evidence>
<dbReference type="EMBL" id="FOSR01000006">
    <property type="protein sequence ID" value="SFK75025.1"/>
    <property type="molecule type" value="Genomic_DNA"/>
</dbReference>
<dbReference type="Gene3D" id="3.30.530.20">
    <property type="match status" value="1"/>
</dbReference>
<evidence type="ECO:0000313" key="4">
    <source>
        <dbReference type="Proteomes" id="UP000198725"/>
    </source>
</evidence>
<name>A0A1I4C277_9GAMM</name>
<evidence type="ECO:0000256" key="1">
    <source>
        <dbReference type="ARBA" id="ARBA00006817"/>
    </source>
</evidence>
<dbReference type="InterPro" id="IPR023393">
    <property type="entry name" value="START-like_dom_sf"/>
</dbReference>
<comment type="similarity">
    <text evidence="1">Belongs to the AHA1 family.</text>
</comment>
<dbReference type="AlphaFoldDB" id="A0A1I4C277"/>
<dbReference type="Proteomes" id="UP000198725">
    <property type="component" value="Unassembled WGS sequence"/>
</dbReference>
<keyword evidence="4" id="KW-1185">Reference proteome</keyword>
<dbReference type="CDD" id="cd07826">
    <property type="entry name" value="SRPBCC_CalC_Aha1-like_9"/>
    <property type="match status" value="1"/>
</dbReference>
<protein>
    <submittedName>
        <fullName evidence="3">Uncharacterized conserved protein YndB, AHSA1/START domain</fullName>
    </submittedName>
</protein>
<dbReference type="Pfam" id="PF08327">
    <property type="entry name" value="AHSA1"/>
    <property type="match status" value="1"/>
</dbReference>
<sequence length="165" mass="18698">MPKPAQVTLPSDREVRVTRSFNAPRQLVWDAHTRPELVRKWQGYDGWDMPVCDMDVRVGGKYRWQWKNREDGNGFGFLGTFTEVDAPSRLAHEQYFDPGDMDFAMPTGDPCIVSLELSEQDGVTTLVCNLTFASKQAREDAVSTGMTDGMEHSYTRLDDMLKAAE</sequence>